<gene>
    <name evidence="2" type="ORF">EGI31_11025</name>
</gene>
<dbReference type="EMBL" id="RJUF01000029">
    <property type="protein sequence ID" value="MCP9763489.1"/>
    <property type="molecule type" value="Genomic_DNA"/>
</dbReference>
<keyword evidence="1" id="KW-0812">Transmembrane</keyword>
<dbReference type="AlphaFoldDB" id="A0AAE3H1U2"/>
<sequence>MEDLFGKAKIWLQVIIGIGYSLLGGYVIKEKWFLTSLDEKIAWILGVVLILYGIYRIYRAFQISKEESL</sequence>
<name>A0AAE3H1U2_9BACT</name>
<dbReference type="Proteomes" id="UP001204144">
    <property type="component" value="Unassembled WGS sequence"/>
</dbReference>
<feature type="transmembrane region" description="Helical" evidence="1">
    <location>
        <begin position="40"/>
        <end position="58"/>
    </location>
</feature>
<reference evidence="2 3" key="1">
    <citation type="submission" date="2018-11" db="EMBL/GenBank/DDBJ databases">
        <title>Novel bacteria species description.</title>
        <authorList>
            <person name="Han J.-H."/>
        </authorList>
    </citation>
    <scope>NUCLEOTIDE SEQUENCE [LARGE SCALE GENOMIC DNA]</scope>
    <source>
        <strain evidence="2 3">KCTC23259</strain>
    </source>
</reference>
<evidence type="ECO:0000313" key="3">
    <source>
        <dbReference type="Proteomes" id="UP001204144"/>
    </source>
</evidence>
<protein>
    <submittedName>
        <fullName evidence="2">C4-dicarboxylate ABC transporter</fullName>
    </submittedName>
</protein>
<proteinExistence type="predicted"/>
<keyword evidence="1" id="KW-1133">Transmembrane helix</keyword>
<keyword evidence="1" id="KW-0472">Membrane</keyword>
<keyword evidence="3" id="KW-1185">Reference proteome</keyword>
<dbReference type="RefSeq" id="WP_255037270.1">
    <property type="nucleotide sequence ID" value="NZ_RJUF01000029.1"/>
</dbReference>
<feature type="transmembrane region" description="Helical" evidence="1">
    <location>
        <begin position="10"/>
        <end position="28"/>
    </location>
</feature>
<comment type="caution">
    <text evidence="2">The sequence shown here is derived from an EMBL/GenBank/DDBJ whole genome shotgun (WGS) entry which is preliminary data.</text>
</comment>
<evidence type="ECO:0000313" key="2">
    <source>
        <dbReference type="EMBL" id="MCP9763489.1"/>
    </source>
</evidence>
<evidence type="ECO:0000256" key="1">
    <source>
        <dbReference type="SAM" id="Phobius"/>
    </source>
</evidence>
<accession>A0AAE3H1U2</accession>
<organism evidence="2 3">
    <name type="scientific">Lacihabitans soyangensis</name>
    <dbReference type="NCBI Taxonomy" id="869394"/>
    <lineage>
        <taxon>Bacteria</taxon>
        <taxon>Pseudomonadati</taxon>
        <taxon>Bacteroidota</taxon>
        <taxon>Cytophagia</taxon>
        <taxon>Cytophagales</taxon>
        <taxon>Leadbetterellaceae</taxon>
        <taxon>Lacihabitans</taxon>
    </lineage>
</organism>